<organism evidence="9 10">
    <name type="scientific">Entomortierella parvispora</name>
    <dbReference type="NCBI Taxonomy" id="205924"/>
    <lineage>
        <taxon>Eukaryota</taxon>
        <taxon>Fungi</taxon>
        <taxon>Fungi incertae sedis</taxon>
        <taxon>Mucoromycota</taxon>
        <taxon>Mortierellomycotina</taxon>
        <taxon>Mortierellomycetes</taxon>
        <taxon>Mortierellales</taxon>
        <taxon>Mortierellaceae</taxon>
        <taxon>Entomortierella</taxon>
    </lineage>
</organism>
<reference evidence="9" key="1">
    <citation type="submission" date="2021-11" db="EMBL/GenBank/DDBJ databases">
        <authorList>
            <person name="Herlambang A."/>
            <person name="Guo Y."/>
            <person name="Takashima Y."/>
            <person name="Nishizawa T."/>
        </authorList>
    </citation>
    <scope>NUCLEOTIDE SEQUENCE</scope>
    <source>
        <strain evidence="9">E1425</strain>
    </source>
</reference>
<dbReference type="PANTHER" id="PTHR24006:SF687">
    <property type="entry name" value="UBIQUITIN CARBOXYL-TERMINAL HYDROLASE 10"/>
    <property type="match status" value="1"/>
</dbReference>
<name>A0A9P3M2H3_9FUNG</name>
<dbReference type="Pfam" id="PF00443">
    <property type="entry name" value="UCH"/>
    <property type="match status" value="1"/>
</dbReference>
<dbReference type="GO" id="GO:0016579">
    <property type="term" value="P:protein deubiquitination"/>
    <property type="evidence" value="ECO:0007669"/>
    <property type="project" value="InterPro"/>
</dbReference>
<feature type="domain" description="USP" evidence="8">
    <location>
        <begin position="169"/>
        <end position="567"/>
    </location>
</feature>
<evidence type="ECO:0000256" key="7">
    <source>
        <dbReference type="SAM" id="MobiDB-lite"/>
    </source>
</evidence>
<proteinExistence type="inferred from homology"/>
<dbReference type="SUPFAM" id="SSF54001">
    <property type="entry name" value="Cysteine proteinases"/>
    <property type="match status" value="1"/>
</dbReference>
<evidence type="ECO:0000256" key="4">
    <source>
        <dbReference type="ARBA" id="ARBA00022801"/>
    </source>
</evidence>
<dbReference type="GO" id="GO:0006508">
    <property type="term" value="P:proteolysis"/>
    <property type="evidence" value="ECO:0007669"/>
    <property type="project" value="UniProtKB-KW"/>
</dbReference>
<keyword evidence="4 6" id="KW-0378">Hydrolase</keyword>
<dbReference type="InterPro" id="IPR028889">
    <property type="entry name" value="USP"/>
</dbReference>
<dbReference type="GO" id="GO:0005829">
    <property type="term" value="C:cytosol"/>
    <property type="evidence" value="ECO:0007669"/>
    <property type="project" value="TreeGrafter"/>
</dbReference>
<feature type="compositionally biased region" description="Low complexity" evidence="7">
    <location>
        <begin position="76"/>
        <end position="102"/>
    </location>
</feature>
<protein>
    <recommendedName>
        <fullName evidence="6">Ubiquitin carboxyl-terminal hydrolase</fullName>
        <ecNumber evidence="6">3.4.19.12</ecNumber>
    </recommendedName>
</protein>
<dbReference type="InterPro" id="IPR050164">
    <property type="entry name" value="Peptidase_C19"/>
</dbReference>
<gene>
    <name evidence="9" type="ORF">EMPS_11613</name>
</gene>
<dbReference type="PROSITE" id="PS50235">
    <property type="entry name" value="USP_3"/>
    <property type="match status" value="1"/>
</dbReference>
<dbReference type="GO" id="GO:0005634">
    <property type="term" value="C:nucleus"/>
    <property type="evidence" value="ECO:0007669"/>
    <property type="project" value="TreeGrafter"/>
</dbReference>
<keyword evidence="10" id="KW-1185">Reference proteome</keyword>
<dbReference type="GO" id="GO:0004843">
    <property type="term" value="F:cysteine-type deubiquitinase activity"/>
    <property type="evidence" value="ECO:0007669"/>
    <property type="project" value="UniProtKB-UniRule"/>
</dbReference>
<comment type="similarity">
    <text evidence="6">Belongs to the peptidase C19 family.</text>
</comment>
<keyword evidence="2 6" id="KW-0645">Protease</keyword>
<dbReference type="EMBL" id="BQFW01000017">
    <property type="protein sequence ID" value="GJJ79253.1"/>
    <property type="molecule type" value="Genomic_DNA"/>
</dbReference>
<dbReference type="InterPro" id="IPR001394">
    <property type="entry name" value="Peptidase_C19_UCH"/>
</dbReference>
<accession>A0A9P3M2H3</accession>
<dbReference type="InterPro" id="IPR038765">
    <property type="entry name" value="Papain-like_cys_pep_sf"/>
</dbReference>
<evidence type="ECO:0000259" key="8">
    <source>
        <dbReference type="PROSITE" id="PS50235"/>
    </source>
</evidence>
<dbReference type="PANTHER" id="PTHR24006">
    <property type="entry name" value="UBIQUITIN CARBOXYL-TERMINAL HYDROLASE"/>
    <property type="match status" value="1"/>
</dbReference>
<dbReference type="Proteomes" id="UP000827284">
    <property type="component" value="Unassembled WGS sequence"/>
</dbReference>
<reference evidence="9" key="2">
    <citation type="journal article" date="2022" name="Microbiol. Resour. Announc.">
        <title>Whole-Genome Sequence of Entomortierella parvispora E1425, a Mucoromycotan Fungus Associated with Burkholderiaceae-Related Endosymbiotic Bacteria.</title>
        <authorList>
            <person name="Herlambang A."/>
            <person name="Guo Y."/>
            <person name="Takashima Y."/>
            <person name="Narisawa K."/>
            <person name="Ohta H."/>
            <person name="Nishizawa T."/>
        </authorList>
    </citation>
    <scope>NUCLEOTIDE SEQUENCE</scope>
    <source>
        <strain evidence="9">E1425</strain>
    </source>
</reference>
<dbReference type="PROSITE" id="PS00972">
    <property type="entry name" value="USP_1"/>
    <property type="match status" value="1"/>
</dbReference>
<dbReference type="EC" id="3.4.19.12" evidence="6"/>
<sequence>MKSLADSYDPQQGPAFGQLTREDISKVVRKDDDGPVIWSIGKRPKAWYPTRKRLLRAQRRKDAAAKAAAAQREAAEAAAAATATQDTTAPTTSVTTPAAPVKPKSWAELVRSKNPAPTTAVTPASGPLSDKTSGAGGRVTNGNGTQFDGIADVLHKYKPSYSSPLIQPRGLVNNGNMCFMNAILQPLLHCPPFYNLLMQIGKHVVHSFKSSTPLVDSLIMFLNEFNLATKNLPDYGPPFVPEYVYDALRGLKRFDSMRGRQEDCQEFLGFLLDGLHEEFFAAMKEKPPGSDLDSFLDNDSSESGVSEDEWMEVTGPKNKASFTRSTQFSATPITTIFSGQLRSILRIPSQKDSVTLEPYQSMQLDLTPDNVYTIEDALLNSTMPEVLDGFTSSERGGVTVEATKKIFIEQVPPVLVLHLKRFIYKDGGTQKLHKQVGYKTVLNLQPEIISPARRPSSPIPYKLFGVVYHHGRTAAGGHYTCDVLRQNAEWLHIDDTNITVISEADVTVDGHAPPAPAPYSSPKSSHSALINGAISESAALAAALAASSIAASKNGDGVAYVLFYIRSDQKTSAPSSGTSTPTAGVATSSGTNGHHVKSANQQAPWSVPKK</sequence>
<feature type="region of interest" description="Disordered" evidence="7">
    <location>
        <begin position="76"/>
        <end position="142"/>
    </location>
</feature>
<evidence type="ECO:0000256" key="3">
    <source>
        <dbReference type="ARBA" id="ARBA00022786"/>
    </source>
</evidence>
<feature type="compositionally biased region" description="Low complexity" evidence="7">
    <location>
        <begin position="571"/>
        <end position="591"/>
    </location>
</feature>
<evidence type="ECO:0000256" key="1">
    <source>
        <dbReference type="ARBA" id="ARBA00000707"/>
    </source>
</evidence>
<dbReference type="Gene3D" id="3.90.70.10">
    <property type="entry name" value="Cysteine proteinases"/>
    <property type="match status" value="1"/>
</dbReference>
<evidence type="ECO:0000313" key="10">
    <source>
        <dbReference type="Proteomes" id="UP000827284"/>
    </source>
</evidence>
<comment type="catalytic activity">
    <reaction evidence="1 6">
        <text>Thiol-dependent hydrolysis of ester, thioester, amide, peptide and isopeptide bonds formed by the C-terminal Gly of ubiquitin (a 76-residue protein attached to proteins as an intracellular targeting signal).</text>
        <dbReference type="EC" id="3.4.19.12"/>
    </reaction>
</comment>
<feature type="region of interest" description="Disordered" evidence="7">
    <location>
        <begin position="570"/>
        <end position="610"/>
    </location>
</feature>
<keyword evidence="5 6" id="KW-0788">Thiol protease</keyword>
<evidence type="ECO:0000256" key="2">
    <source>
        <dbReference type="ARBA" id="ARBA00022670"/>
    </source>
</evidence>
<dbReference type="AlphaFoldDB" id="A0A9P3M2H3"/>
<dbReference type="InterPro" id="IPR018200">
    <property type="entry name" value="USP_CS"/>
</dbReference>
<evidence type="ECO:0000256" key="6">
    <source>
        <dbReference type="RuleBase" id="RU366025"/>
    </source>
</evidence>
<evidence type="ECO:0000313" key="9">
    <source>
        <dbReference type="EMBL" id="GJJ79253.1"/>
    </source>
</evidence>
<comment type="caution">
    <text evidence="9">The sequence shown here is derived from an EMBL/GenBank/DDBJ whole genome shotgun (WGS) entry which is preliminary data.</text>
</comment>
<keyword evidence="3 6" id="KW-0833">Ubl conjugation pathway</keyword>
<dbReference type="PROSITE" id="PS00973">
    <property type="entry name" value="USP_2"/>
    <property type="match status" value="1"/>
</dbReference>
<evidence type="ECO:0000256" key="5">
    <source>
        <dbReference type="ARBA" id="ARBA00022807"/>
    </source>
</evidence>
<dbReference type="OrthoDB" id="429671at2759"/>
<feature type="region of interest" description="Disordered" evidence="7">
    <location>
        <begin position="1"/>
        <end position="23"/>
    </location>
</feature>